<dbReference type="EMBL" id="AZQP01000031">
    <property type="protein sequence ID" value="EYE88001.1"/>
    <property type="molecule type" value="Genomic_DNA"/>
</dbReference>
<keyword evidence="2" id="KW-1185">Reference proteome</keyword>
<dbReference type="Proteomes" id="UP000019681">
    <property type="component" value="Unassembled WGS sequence"/>
</dbReference>
<dbReference type="OrthoDB" id="1920142at2"/>
<proteinExistence type="predicted"/>
<dbReference type="AlphaFoldDB" id="A0A017RTT1"/>
<reference evidence="1 2" key="1">
    <citation type="journal article" date="2014" name="Genome Announc.">
        <title>Draft Genome Sequence of Fervidicella metallireducens Strain AeBT, an Iron-Reducing Thermoanaerobe from the Great Artesian Basin.</title>
        <authorList>
            <person name="Patel B.K."/>
        </authorList>
    </citation>
    <scope>NUCLEOTIDE SEQUENCE [LARGE SCALE GENOMIC DNA]</scope>
    <source>
        <strain evidence="1 2">AeB</strain>
    </source>
</reference>
<protein>
    <submittedName>
        <fullName evidence="1">Uncharacterized protein</fullName>
    </submittedName>
</protein>
<accession>A0A017RTT1</accession>
<name>A0A017RTT1_9CLOT</name>
<evidence type="ECO:0000313" key="2">
    <source>
        <dbReference type="Proteomes" id="UP000019681"/>
    </source>
</evidence>
<dbReference type="RefSeq" id="WP_035380418.1">
    <property type="nucleotide sequence ID" value="NZ_AZQP01000031.1"/>
</dbReference>
<organism evidence="1 2">
    <name type="scientific">Fervidicella metallireducens AeB</name>
    <dbReference type="NCBI Taxonomy" id="1403537"/>
    <lineage>
        <taxon>Bacteria</taxon>
        <taxon>Bacillati</taxon>
        <taxon>Bacillota</taxon>
        <taxon>Clostridia</taxon>
        <taxon>Eubacteriales</taxon>
        <taxon>Clostridiaceae</taxon>
        <taxon>Fervidicella</taxon>
    </lineage>
</organism>
<comment type="caution">
    <text evidence="1">The sequence shown here is derived from an EMBL/GenBank/DDBJ whole genome shotgun (WGS) entry which is preliminary data.</text>
</comment>
<dbReference type="STRING" id="1403537.Q428_10105"/>
<gene>
    <name evidence="1" type="ORF">Q428_10105</name>
</gene>
<evidence type="ECO:0000313" key="1">
    <source>
        <dbReference type="EMBL" id="EYE88001.1"/>
    </source>
</evidence>
<sequence>MVLEEVRDKGKHKKLLFKILIEEDAFLISIKCREHKEPVLIDISSVISPYVDKTTMVRIKEVCKSIYKKKREEAS</sequence>